<gene>
    <name evidence="2" type="ORF">LCGC14_1113780</name>
</gene>
<name>A0A0F9QC27_9ZZZZ</name>
<evidence type="ECO:0000256" key="1">
    <source>
        <dbReference type="SAM" id="Phobius"/>
    </source>
</evidence>
<sequence length="66" mass="7616">MQFDIQTIIQGGAVGISVLLIVLFGFVIKKIFTFMENHIDHNTKSNQELIDVIRELKDIFMHRNGK</sequence>
<keyword evidence="1" id="KW-0812">Transmembrane</keyword>
<dbReference type="AlphaFoldDB" id="A0A0F9QC27"/>
<dbReference type="EMBL" id="LAZR01005103">
    <property type="protein sequence ID" value="KKN02828.1"/>
    <property type="molecule type" value="Genomic_DNA"/>
</dbReference>
<comment type="caution">
    <text evidence="2">The sequence shown here is derived from an EMBL/GenBank/DDBJ whole genome shotgun (WGS) entry which is preliminary data.</text>
</comment>
<organism evidence="2">
    <name type="scientific">marine sediment metagenome</name>
    <dbReference type="NCBI Taxonomy" id="412755"/>
    <lineage>
        <taxon>unclassified sequences</taxon>
        <taxon>metagenomes</taxon>
        <taxon>ecological metagenomes</taxon>
    </lineage>
</organism>
<feature type="transmembrane region" description="Helical" evidence="1">
    <location>
        <begin position="6"/>
        <end position="28"/>
    </location>
</feature>
<proteinExistence type="predicted"/>
<accession>A0A0F9QC27</accession>
<protein>
    <submittedName>
        <fullName evidence="2">Uncharacterized protein</fullName>
    </submittedName>
</protein>
<reference evidence="2" key="1">
    <citation type="journal article" date="2015" name="Nature">
        <title>Complex archaea that bridge the gap between prokaryotes and eukaryotes.</title>
        <authorList>
            <person name="Spang A."/>
            <person name="Saw J.H."/>
            <person name="Jorgensen S.L."/>
            <person name="Zaremba-Niedzwiedzka K."/>
            <person name="Martijn J."/>
            <person name="Lind A.E."/>
            <person name="van Eijk R."/>
            <person name="Schleper C."/>
            <person name="Guy L."/>
            <person name="Ettema T.J."/>
        </authorList>
    </citation>
    <scope>NUCLEOTIDE SEQUENCE</scope>
</reference>
<keyword evidence="1" id="KW-0472">Membrane</keyword>
<evidence type="ECO:0000313" key="2">
    <source>
        <dbReference type="EMBL" id="KKN02828.1"/>
    </source>
</evidence>
<keyword evidence="1" id="KW-1133">Transmembrane helix</keyword>